<sequence>MNYKDAFAIEEKSCLNQNENDYKFNLKNYNHFEPRLIDDFYFKYFIRTLLFETKTIELRAFLQHHYDFCNNPELYYSVLEFEVIPKIEEIIDNACFSLEERGYYNEELLEDGFSISEGVIQNYDFDFSLMFHQTLLFRKQNEFKLKIKIINEFILDYKGKNEKRPLKWVAGPSQLAIIIQELILQGYLDADTRNGEVNYRKLARELYEVFDIKECESPSSIEIYLSPGNKRYKGAKDKFDNVNFFIPPANLT</sequence>
<accession>A0A8J2X9F2</accession>
<organism evidence="1 2">
    <name type="scientific">Aquaticitalea lipolytica</name>
    <dbReference type="NCBI Taxonomy" id="1247562"/>
    <lineage>
        <taxon>Bacteria</taxon>
        <taxon>Pseudomonadati</taxon>
        <taxon>Bacteroidota</taxon>
        <taxon>Flavobacteriia</taxon>
        <taxon>Flavobacteriales</taxon>
        <taxon>Flavobacteriaceae</taxon>
        <taxon>Aquaticitalea</taxon>
    </lineage>
</organism>
<name>A0A8J2X9F2_9FLAO</name>
<keyword evidence="2" id="KW-1185">Reference proteome</keyword>
<dbReference type="EMBL" id="BMIC01000001">
    <property type="protein sequence ID" value="GFZ81117.1"/>
    <property type="molecule type" value="Genomic_DNA"/>
</dbReference>
<evidence type="ECO:0000313" key="2">
    <source>
        <dbReference type="Proteomes" id="UP000598120"/>
    </source>
</evidence>
<dbReference type="Proteomes" id="UP000598120">
    <property type="component" value="Unassembled WGS sequence"/>
</dbReference>
<gene>
    <name evidence="1" type="ORF">GCM10011531_09140</name>
</gene>
<comment type="caution">
    <text evidence="1">The sequence shown here is derived from an EMBL/GenBank/DDBJ whole genome shotgun (WGS) entry which is preliminary data.</text>
</comment>
<reference evidence="1 2" key="1">
    <citation type="journal article" date="2014" name="Int. J. Syst. Evol. Microbiol.">
        <title>Complete genome sequence of Corynebacterium casei LMG S-19264T (=DSM 44701T), isolated from a smear-ripened cheese.</title>
        <authorList>
            <consortium name="US DOE Joint Genome Institute (JGI-PGF)"/>
            <person name="Walter F."/>
            <person name="Albersmeier A."/>
            <person name="Kalinowski J."/>
            <person name="Ruckert C."/>
        </authorList>
    </citation>
    <scope>NUCLEOTIDE SEQUENCE [LARGE SCALE GENOMIC DNA]</scope>
    <source>
        <strain evidence="1 2">CGMCC 1.15295</strain>
    </source>
</reference>
<dbReference type="AlphaFoldDB" id="A0A8J2X9F2"/>
<evidence type="ECO:0000313" key="1">
    <source>
        <dbReference type="EMBL" id="GFZ81117.1"/>
    </source>
</evidence>
<dbReference type="RefSeq" id="WP_188605150.1">
    <property type="nucleotide sequence ID" value="NZ_BMIC01000001.1"/>
</dbReference>
<protein>
    <submittedName>
        <fullName evidence="1">Uncharacterized protein</fullName>
    </submittedName>
</protein>
<proteinExistence type="predicted"/>